<keyword evidence="7 8" id="KW-0503">Monooxygenase</keyword>
<reference evidence="8" key="1">
    <citation type="journal article" date="2014" name="Int. J. Syst. Evol. Microbiol.">
        <title>Complete genome sequence of Corynebacterium casei LMG S-19264T (=DSM 44701T), isolated from a smear-ripened cheese.</title>
        <authorList>
            <consortium name="US DOE Joint Genome Institute (JGI-PGF)"/>
            <person name="Walter F."/>
            <person name="Albersmeier A."/>
            <person name="Kalinowski J."/>
            <person name="Ruckert C."/>
        </authorList>
    </citation>
    <scope>NUCLEOTIDE SEQUENCE</scope>
    <source>
        <strain evidence="8">CGMCC 1.15519</strain>
    </source>
</reference>
<keyword evidence="6" id="KW-0560">Oxidoreductase</keyword>
<dbReference type="InterPro" id="IPR036188">
    <property type="entry name" value="FAD/NAD-bd_sf"/>
</dbReference>
<dbReference type="Pfam" id="PF13738">
    <property type="entry name" value="Pyr_redox_3"/>
    <property type="match status" value="1"/>
</dbReference>
<protein>
    <submittedName>
        <fullName evidence="8">Cyclohexanone monooxygenase</fullName>
    </submittedName>
</protein>
<dbReference type="PANTHER" id="PTHR43098">
    <property type="entry name" value="L-ORNITHINE N(5)-MONOOXYGENASE-RELATED"/>
    <property type="match status" value="1"/>
</dbReference>
<organism evidence="8 9">
    <name type="scientific">Sandarakinorhabdus glacialis</name>
    <dbReference type="NCBI Taxonomy" id="1614636"/>
    <lineage>
        <taxon>Bacteria</taxon>
        <taxon>Pseudomonadati</taxon>
        <taxon>Pseudomonadota</taxon>
        <taxon>Alphaproteobacteria</taxon>
        <taxon>Sphingomonadales</taxon>
        <taxon>Sphingosinicellaceae</taxon>
        <taxon>Sandarakinorhabdus</taxon>
    </lineage>
</organism>
<accession>A0A916ZZD9</accession>
<dbReference type="Proteomes" id="UP000635071">
    <property type="component" value="Unassembled WGS sequence"/>
</dbReference>
<sequence>MLHRLRELGFTTRMFEAADGVGGAWYWNRYPGARCDSESHYYCYSFSDEVRKEWKWSCRYPAQPEILGYLNFVADRLDLKKDIDFGTRVTAGTFDEDTHDWVVETNGGETVRARFLITAVGNTSAPSKPAIQGLDDFAGKIYYTASWPHEKIDFSGQRVGLIGTGSSGIQCTPHLAAEADRLTVFQRTANYSVPARNHLLTDAMRLEQEEKHQDLRRKTLASPIGMPFDLPQLSALEVSAEDRKRRYDELWAGGGFRFMFTSFNDLTVDLKANDTIAEYIGAKIRDTVRDPATAEVLCDFNHPAGTKRPPIDTDYYETFNRDNVNVVSIRTNPIREIMADGIILQDNERYELDTIVFATGFDAVTGSILNMNLRGKGGEALRDKWDRGPRAYLGLSPAGFPNMFMVTGPGSPSILANFPVCIEQHVDWIAECMVHMRENGIDEIEALPEPEDAWAKMIAEEANKTLLPLANSWYMGANIPGKPRVFLAYPSGVHAYTVICDDVAKRGYEGFALRSRKMAEAVS</sequence>
<keyword evidence="9" id="KW-1185">Reference proteome</keyword>
<evidence type="ECO:0000256" key="6">
    <source>
        <dbReference type="ARBA" id="ARBA00023002"/>
    </source>
</evidence>
<evidence type="ECO:0000256" key="5">
    <source>
        <dbReference type="ARBA" id="ARBA00022857"/>
    </source>
</evidence>
<dbReference type="InterPro" id="IPR050775">
    <property type="entry name" value="FAD-binding_Monooxygenases"/>
</dbReference>
<evidence type="ECO:0000256" key="1">
    <source>
        <dbReference type="ARBA" id="ARBA00001974"/>
    </source>
</evidence>
<comment type="cofactor">
    <cofactor evidence="1">
        <name>FAD</name>
        <dbReference type="ChEBI" id="CHEBI:57692"/>
    </cofactor>
</comment>
<evidence type="ECO:0000256" key="4">
    <source>
        <dbReference type="ARBA" id="ARBA00022827"/>
    </source>
</evidence>
<name>A0A916ZZD9_9SPHN</name>
<evidence type="ECO:0000256" key="3">
    <source>
        <dbReference type="ARBA" id="ARBA00022630"/>
    </source>
</evidence>
<evidence type="ECO:0000256" key="7">
    <source>
        <dbReference type="ARBA" id="ARBA00023033"/>
    </source>
</evidence>
<dbReference type="PANTHER" id="PTHR43098:SF3">
    <property type="entry name" value="L-ORNITHINE N(5)-MONOOXYGENASE-RELATED"/>
    <property type="match status" value="1"/>
</dbReference>
<evidence type="ECO:0000313" key="8">
    <source>
        <dbReference type="EMBL" id="GGE20209.1"/>
    </source>
</evidence>
<dbReference type="AlphaFoldDB" id="A0A916ZZD9"/>
<evidence type="ECO:0000313" key="9">
    <source>
        <dbReference type="Proteomes" id="UP000635071"/>
    </source>
</evidence>
<proteinExistence type="inferred from homology"/>
<keyword evidence="3" id="KW-0285">Flavoprotein</keyword>
<keyword evidence="4" id="KW-0274">FAD</keyword>
<comment type="caution">
    <text evidence="8">The sequence shown here is derived from an EMBL/GenBank/DDBJ whole genome shotgun (WGS) entry which is preliminary data.</text>
</comment>
<evidence type="ECO:0000256" key="2">
    <source>
        <dbReference type="ARBA" id="ARBA00010139"/>
    </source>
</evidence>
<reference evidence="8" key="2">
    <citation type="submission" date="2020-09" db="EMBL/GenBank/DDBJ databases">
        <authorList>
            <person name="Sun Q."/>
            <person name="Zhou Y."/>
        </authorList>
    </citation>
    <scope>NUCLEOTIDE SEQUENCE</scope>
    <source>
        <strain evidence="8">CGMCC 1.15519</strain>
    </source>
</reference>
<dbReference type="EMBL" id="BMJM01000013">
    <property type="protein sequence ID" value="GGE20209.1"/>
    <property type="molecule type" value="Genomic_DNA"/>
</dbReference>
<dbReference type="Gene3D" id="3.50.50.60">
    <property type="entry name" value="FAD/NAD(P)-binding domain"/>
    <property type="match status" value="3"/>
</dbReference>
<keyword evidence="5" id="KW-0521">NADP</keyword>
<gene>
    <name evidence="8" type="ORF">GCM10011529_28550</name>
</gene>
<dbReference type="GO" id="GO:0004497">
    <property type="term" value="F:monooxygenase activity"/>
    <property type="evidence" value="ECO:0007669"/>
    <property type="project" value="UniProtKB-KW"/>
</dbReference>
<comment type="similarity">
    <text evidence="2">Belongs to the FAD-binding monooxygenase family.</text>
</comment>
<dbReference type="SUPFAM" id="SSF51905">
    <property type="entry name" value="FAD/NAD(P)-binding domain"/>
    <property type="match status" value="2"/>
</dbReference>